<evidence type="ECO:0000256" key="1">
    <source>
        <dbReference type="ARBA" id="ARBA00006138"/>
    </source>
</evidence>
<evidence type="ECO:0000313" key="9">
    <source>
        <dbReference type="Proteomes" id="UP000075884"/>
    </source>
</evidence>
<dbReference type="GO" id="GO:0005765">
    <property type="term" value="C:lysosomal membrane"/>
    <property type="evidence" value="ECO:0007669"/>
    <property type="project" value="TreeGrafter"/>
</dbReference>
<dbReference type="InterPro" id="IPR036132">
    <property type="entry name" value="Vac_ATP_synth_c_sf"/>
</dbReference>
<organism evidence="8 9">
    <name type="scientific">Anopheles dirus</name>
    <dbReference type="NCBI Taxonomy" id="7168"/>
    <lineage>
        <taxon>Eukaryota</taxon>
        <taxon>Metazoa</taxon>
        <taxon>Ecdysozoa</taxon>
        <taxon>Arthropoda</taxon>
        <taxon>Hexapoda</taxon>
        <taxon>Insecta</taxon>
        <taxon>Pterygota</taxon>
        <taxon>Neoptera</taxon>
        <taxon>Endopterygota</taxon>
        <taxon>Diptera</taxon>
        <taxon>Nematocera</taxon>
        <taxon>Culicoidea</taxon>
        <taxon>Culicidae</taxon>
        <taxon>Anophelinae</taxon>
        <taxon>Anopheles</taxon>
    </lineage>
</organism>
<keyword evidence="9" id="KW-1185">Reference proteome</keyword>
<dbReference type="VEuPathDB" id="VectorBase:ADIR007774"/>
<comment type="function">
    <text evidence="6">Subunit of the V1 complex of vacuolar(H+)-ATPase (V-ATPase), a multisubunit enzyme composed of a peripheral complex (V1) that hydrolyzes ATP and a membrane integral complex (V0) that translocates protons. V-ATPase is responsible for acidifying and maintaining the pH of intracellular compartments and in some cell types, is targeted to the plasma membrane, where it is responsible for acidifying the extracellular environment. Subunit C is necessary for the assembly of the catalytic sector of the enzyme and is likely to have a specific function in its catalytic activity.</text>
</comment>
<feature type="compositionally biased region" description="Low complexity" evidence="7">
    <location>
        <begin position="221"/>
        <end position="240"/>
    </location>
</feature>
<proteinExistence type="inferred from homology"/>
<dbReference type="Gene3D" id="3.30.70.100">
    <property type="match status" value="1"/>
</dbReference>
<dbReference type="STRING" id="7168.A0A182NJF0"/>
<feature type="region of interest" description="Disordered" evidence="7">
    <location>
        <begin position="295"/>
        <end position="367"/>
    </location>
</feature>
<dbReference type="SUPFAM" id="SSF118203">
    <property type="entry name" value="Vacuolar ATP synthase subunit C"/>
    <property type="match status" value="2"/>
</dbReference>
<dbReference type="PANTHER" id="PTHR10137">
    <property type="entry name" value="V-TYPE PROTON ATPASE SUBUNIT C"/>
    <property type="match status" value="1"/>
</dbReference>
<dbReference type="FunFam" id="3.30.70.100:FF:000002">
    <property type="entry name" value="V-type proton ATPase subunit C"/>
    <property type="match status" value="1"/>
</dbReference>
<dbReference type="PANTHER" id="PTHR10137:SF0">
    <property type="entry name" value="V-TYPE PROTON ATPASE SUBUNIT C"/>
    <property type="match status" value="1"/>
</dbReference>
<feature type="compositionally biased region" description="Basic and acidic residues" evidence="7">
    <location>
        <begin position="111"/>
        <end position="127"/>
    </location>
</feature>
<protein>
    <recommendedName>
        <fullName evidence="5 6">V-type proton ATPase subunit C</fullName>
    </recommendedName>
</protein>
<keyword evidence="2 6" id="KW-0813">Transport</keyword>
<dbReference type="GO" id="GO:0000221">
    <property type="term" value="C:vacuolar proton-transporting V-type ATPase, V1 domain"/>
    <property type="evidence" value="ECO:0007669"/>
    <property type="project" value="TreeGrafter"/>
</dbReference>
<name>A0A182NJF0_9DIPT</name>
<dbReference type="GO" id="GO:0046961">
    <property type="term" value="F:proton-transporting ATPase activity, rotational mechanism"/>
    <property type="evidence" value="ECO:0007669"/>
    <property type="project" value="InterPro"/>
</dbReference>
<dbReference type="EnsemblMetazoa" id="ADIR007774-RA">
    <property type="protein sequence ID" value="ADIR007774-PA"/>
    <property type="gene ID" value="ADIR007774"/>
</dbReference>
<evidence type="ECO:0000256" key="7">
    <source>
        <dbReference type="SAM" id="MobiDB-lite"/>
    </source>
</evidence>
<accession>A0A182NJF0</accession>
<evidence type="ECO:0000256" key="3">
    <source>
        <dbReference type="ARBA" id="ARBA00022781"/>
    </source>
</evidence>
<reference evidence="9" key="1">
    <citation type="submission" date="2013-03" db="EMBL/GenBank/DDBJ databases">
        <title>The Genome Sequence of Anopheles dirus WRAIR2.</title>
        <authorList>
            <consortium name="The Broad Institute Genomics Platform"/>
            <person name="Neafsey D.E."/>
            <person name="Walton C."/>
            <person name="Walker B."/>
            <person name="Young S.K."/>
            <person name="Zeng Q."/>
            <person name="Gargeya S."/>
            <person name="Fitzgerald M."/>
            <person name="Haas B."/>
            <person name="Abouelleil A."/>
            <person name="Allen A.W."/>
            <person name="Alvarado L."/>
            <person name="Arachchi H.M."/>
            <person name="Berlin A.M."/>
            <person name="Chapman S.B."/>
            <person name="Gainer-Dewar J."/>
            <person name="Goldberg J."/>
            <person name="Griggs A."/>
            <person name="Gujja S."/>
            <person name="Hansen M."/>
            <person name="Howarth C."/>
            <person name="Imamovic A."/>
            <person name="Ireland A."/>
            <person name="Larimer J."/>
            <person name="McCowan C."/>
            <person name="Murphy C."/>
            <person name="Pearson M."/>
            <person name="Poon T.W."/>
            <person name="Priest M."/>
            <person name="Roberts A."/>
            <person name="Saif S."/>
            <person name="Shea T."/>
            <person name="Sisk P."/>
            <person name="Sykes S."/>
            <person name="Wortman J."/>
            <person name="Nusbaum C."/>
            <person name="Birren B."/>
        </authorList>
    </citation>
    <scope>NUCLEOTIDE SEQUENCE [LARGE SCALE GENOMIC DNA]</scope>
    <source>
        <strain evidence="9">WRAIR2</strain>
    </source>
</reference>
<evidence type="ECO:0000256" key="6">
    <source>
        <dbReference type="RuleBase" id="RU364010"/>
    </source>
</evidence>
<dbReference type="Proteomes" id="UP000075884">
    <property type="component" value="Unassembled WGS sequence"/>
</dbReference>
<keyword evidence="4 6" id="KW-0406">Ion transport</keyword>
<dbReference type="Pfam" id="PF03223">
    <property type="entry name" value="V-ATPase_C"/>
    <property type="match status" value="2"/>
</dbReference>
<dbReference type="Gene3D" id="3.30.70.1180">
    <property type="entry name" value="Vacuolar atp synthase subunit c, domain 1"/>
    <property type="match status" value="1"/>
</dbReference>
<feature type="compositionally biased region" description="Low complexity" evidence="7">
    <location>
        <begin position="138"/>
        <end position="154"/>
    </location>
</feature>
<reference evidence="8" key="2">
    <citation type="submission" date="2020-05" db="UniProtKB">
        <authorList>
            <consortium name="EnsemblMetazoa"/>
        </authorList>
    </citation>
    <scope>IDENTIFICATION</scope>
    <source>
        <strain evidence="8">WRAIR2</strain>
    </source>
</reference>
<sequence>MSEYWLISAPGDKTCQQTWETMNNVTRTQNNLCENFKFHIPDLKVGTLDQLVGLSDDLGKLDGYVEQTTRKIAAYLGDVLEDQRDKLYENLQANNTPDSSDDESGPATPAHDADPKTASRQPEDGCHRRYHRNHSTATTSSSRHGSITTSSSSACSVDRFRDAHAGGDHGLMVCTCPLPSSPATPITSPTVVCQMYDYDTIYPVACAVDHDESCNAEPRRQQSLKPLLLSPRSPALQSRGSKSRKGSDSSQGPRLSASSGRPPDDDDGGHSAPEADREQDGGSSAFEWRWFHRRKHSQATKSSPGRTSGLRLPSPVSSSCCGGMVNTSSRHGRHGGTSSPSEQDTDAEVYGGVPVESPSSPPPATPSYGLRLGKMPAGKKSPQPTVVPSLAAVINPDDLTSYITRFQWDLAKYPTKQSLRNIADIMSKQVGQIDADLKTKSAAYNNLKGNLQNLEKKQTGSLLTRNLADLVKKEHFILDSEYLTTLLVIVPKANMGDWNAHYEKITDMIVPRSSQTITQDADYALCTVTLFKKVVDEFKLHARERKFVVREFVYNEEELAAGKNEITKLVTDKKKQFGPLVRWLKVNFSECFCAWMHVKALRVFVESVLRYGLPVNFQAILIHPNKKSTKRLRDVLQQLYGHLDGSAGSSGGNADNVDIPGLGFGQSEYFPYVYYKLNIDMVETKV</sequence>
<evidence type="ECO:0000256" key="4">
    <source>
        <dbReference type="ARBA" id="ARBA00023065"/>
    </source>
</evidence>
<feature type="region of interest" description="Disordered" evidence="7">
    <location>
        <begin position="92"/>
        <end position="154"/>
    </location>
</feature>
<dbReference type="AlphaFoldDB" id="A0A182NJF0"/>
<dbReference type="InterPro" id="IPR004907">
    <property type="entry name" value="ATPase_V1-cplx_csu"/>
</dbReference>
<evidence type="ECO:0000313" key="8">
    <source>
        <dbReference type="EnsemblMetazoa" id="ADIR007774-PA"/>
    </source>
</evidence>
<comment type="similarity">
    <text evidence="1 6">Belongs to the V-ATPase C subunit family.</text>
</comment>
<evidence type="ECO:0000256" key="5">
    <source>
        <dbReference type="ARBA" id="ARBA00071118"/>
    </source>
</evidence>
<dbReference type="Gene3D" id="1.20.1460.10">
    <property type="entry name" value="subunit c (vma5p) of the yeast v-atpase, domain 2"/>
    <property type="match status" value="1"/>
</dbReference>
<keyword evidence="3 6" id="KW-0375">Hydrogen ion transport</keyword>
<dbReference type="CDD" id="cd14785">
    <property type="entry name" value="V-ATPase_C"/>
    <property type="match status" value="1"/>
</dbReference>
<evidence type="ECO:0000256" key="2">
    <source>
        <dbReference type="ARBA" id="ARBA00022448"/>
    </source>
</evidence>
<feature type="region of interest" description="Disordered" evidence="7">
    <location>
        <begin position="217"/>
        <end position="283"/>
    </location>
</feature>
<comment type="subunit">
    <text evidence="6">V-ATPase is a heteromultimeric enzyme made up of two complexes: the ATP-hydrolytic V1 complex and the proton translocation V0 complex. The V1 complex consists of three catalytic AB heterodimers that form a heterohexamer, three peripheral stalks each consisting of EG heterodimers, one central rotor including subunits D and F, and the regulatory subunits C and H. The proton translocation complex V0 consists of the proton transport subunit a, a ring of proteolipid subunits c9c'', rotary subunit d, subunits e and f, and two accessory subunits.</text>
</comment>